<evidence type="ECO:0000313" key="7">
    <source>
        <dbReference type="Proteomes" id="UP000007635"/>
    </source>
</evidence>
<evidence type="ECO:0000259" key="5">
    <source>
        <dbReference type="Pfam" id="PF01416"/>
    </source>
</evidence>
<dbReference type="PANTHER" id="PTHR11142:SF5">
    <property type="entry name" value="TRNA PSEUDOURIDINE(38_39) SYNTHASE"/>
    <property type="match status" value="1"/>
</dbReference>
<dbReference type="GO" id="GO:0009982">
    <property type="term" value="F:pseudouridine synthase activity"/>
    <property type="evidence" value="ECO:0007669"/>
    <property type="project" value="InterPro"/>
</dbReference>
<evidence type="ECO:0000313" key="6">
    <source>
        <dbReference type="Ensembl" id="ENSGACP00000063607.1"/>
    </source>
</evidence>
<dbReference type="AlphaFoldDB" id="A0AAQ4RLP6"/>
<dbReference type="GO" id="GO:0005737">
    <property type="term" value="C:cytoplasm"/>
    <property type="evidence" value="ECO:0007669"/>
    <property type="project" value="TreeGrafter"/>
</dbReference>
<feature type="domain" description="Pseudouridine synthase I TruA alpha/beta" evidence="5">
    <location>
        <begin position="332"/>
        <end position="384"/>
    </location>
</feature>
<dbReference type="InterPro" id="IPR001406">
    <property type="entry name" value="PsdUridine_synth_TruA"/>
</dbReference>
<dbReference type="InterPro" id="IPR020095">
    <property type="entry name" value="PsdUridine_synth_TruA_C"/>
</dbReference>
<protein>
    <recommendedName>
        <fullName evidence="5">Pseudouridine synthase I TruA alpha/beta domain-containing protein</fullName>
    </recommendedName>
</protein>
<feature type="region of interest" description="Disordered" evidence="4">
    <location>
        <begin position="472"/>
        <end position="521"/>
    </location>
</feature>
<name>A0AAQ4RLP6_GASAC</name>
<dbReference type="Pfam" id="PF01416">
    <property type="entry name" value="PseudoU_synth_1"/>
    <property type="match status" value="2"/>
</dbReference>
<keyword evidence="2" id="KW-0819">tRNA processing</keyword>
<dbReference type="InterPro" id="IPR041707">
    <property type="entry name" value="Pus3-like"/>
</dbReference>
<dbReference type="GO" id="GO:1990481">
    <property type="term" value="P:mRNA pseudouridine synthesis"/>
    <property type="evidence" value="ECO:0007669"/>
    <property type="project" value="TreeGrafter"/>
</dbReference>
<feature type="compositionally biased region" description="Polar residues" evidence="4">
    <location>
        <begin position="37"/>
        <end position="50"/>
    </location>
</feature>
<evidence type="ECO:0000256" key="3">
    <source>
        <dbReference type="ARBA" id="ARBA00023235"/>
    </source>
</evidence>
<feature type="compositionally biased region" description="Low complexity" evidence="4">
    <location>
        <begin position="51"/>
        <end position="60"/>
    </location>
</feature>
<dbReference type="InterPro" id="IPR020097">
    <property type="entry name" value="PsdUridine_synth_TruA_a/b_dom"/>
</dbReference>
<comment type="similarity">
    <text evidence="1">Belongs to the tRNA pseudouridine synthase TruA family.</text>
</comment>
<dbReference type="PANTHER" id="PTHR11142">
    <property type="entry name" value="PSEUDOURIDYLATE SYNTHASE"/>
    <property type="match status" value="1"/>
</dbReference>
<dbReference type="GO" id="GO:0031119">
    <property type="term" value="P:tRNA pseudouridine synthesis"/>
    <property type="evidence" value="ECO:0007669"/>
    <property type="project" value="TreeGrafter"/>
</dbReference>
<reference evidence="6" key="3">
    <citation type="submission" date="2025-09" db="UniProtKB">
        <authorList>
            <consortium name="Ensembl"/>
        </authorList>
    </citation>
    <scope>IDENTIFICATION</scope>
</reference>
<evidence type="ECO:0000256" key="4">
    <source>
        <dbReference type="SAM" id="MobiDB-lite"/>
    </source>
</evidence>
<dbReference type="CDD" id="cd02569">
    <property type="entry name" value="PseudoU_synth_ScPus3"/>
    <property type="match status" value="1"/>
</dbReference>
<feature type="domain" description="Pseudouridine synthase I TruA alpha/beta" evidence="5">
    <location>
        <begin position="233"/>
        <end position="299"/>
    </location>
</feature>
<proteinExistence type="inferred from homology"/>
<dbReference type="FunFam" id="3.30.70.580:FF:000007">
    <property type="entry name" value="tRNA pseudouridine synthase"/>
    <property type="match status" value="1"/>
</dbReference>
<dbReference type="Proteomes" id="UP000007635">
    <property type="component" value="Chromosome V"/>
</dbReference>
<evidence type="ECO:0000256" key="1">
    <source>
        <dbReference type="ARBA" id="ARBA00009375"/>
    </source>
</evidence>
<reference evidence="6" key="2">
    <citation type="submission" date="2025-08" db="UniProtKB">
        <authorList>
            <consortium name="Ensembl"/>
        </authorList>
    </citation>
    <scope>IDENTIFICATION</scope>
</reference>
<accession>A0AAQ4RLP6</accession>
<dbReference type="Ensembl" id="ENSGACT00000060541.1">
    <property type="protein sequence ID" value="ENSGACP00000063607.1"/>
    <property type="gene ID" value="ENSGACG00000002125.2"/>
</dbReference>
<keyword evidence="7" id="KW-1185">Reference proteome</keyword>
<feature type="compositionally biased region" description="Polar residues" evidence="4">
    <location>
        <begin position="504"/>
        <end position="521"/>
    </location>
</feature>
<dbReference type="Gene3D" id="3.30.70.660">
    <property type="entry name" value="Pseudouridine synthase I, catalytic domain, C-terminal subdomain"/>
    <property type="match status" value="2"/>
</dbReference>
<dbReference type="GO" id="GO:0005634">
    <property type="term" value="C:nucleus"/>
    <property type="evidence" value="ECO:0007669"/>
    <property type="project" value="TreeGrafter"/>
</dbReference>
<sequence length="521" mass="58742">MSEALIKRIKELEADLEKLKSQLQEATEAGDDVELMSNPSPNQDTHCKSNSSTTTTTSSSKKGKKAGKARAFDFSANPRRHVALRLAYLGWSYQGFAVQENTDNTVEARLFEALLKTRLIQERQTSNYHRCGRTDKGVSAFSQVITIDLRSTQFCGGLGVTVPEHDVVSAKNKANGCELPYVKMLNRVLPHDIRVLDWAPAAEGFSARFDCQSRTYRYYFPRGSLDVTLMADAAKRYEGTYDFRNLCKMDVGNGVLQFERTILSASVKPVRPQLVSGVDQYDLFMFEIKGLGFLYHQVSRRETCVRLKPLHFMVNDICSLLLRRVSCCVVLQVRCMMALLLLIGQKLEAPEIINQLLDVQSNPRKPQYSMAVDYPLVLHDCHFEGLSWKQETEEVTHVLATLQQHWTQSAVRTHVLHGMIQSLEAIGGVSSNHCLLIEGSRQRNYRPLLERPCCESLESRINHFVKRGRLEREEGESGGEMVLRGKRSKHSHNSPGLPVPSEMPSANKSTHQQAENLLTGE</sequence>
<dbReference type="Gene3D" id="3.30.70.580">
    <property type="entry name" value="Pseudouridine synthase I, catalytic domain, N-terminal subdomain"/>
    <property type="match status" value="1"/>
</dbReference>
<dbReference type="GO" id="GO:0003723">
    <property type="term" value="F:RNA binding"/>
    <property type="evidence" value="ECO:0007669"/>
    <property type="project" value="InterPro"/>
</dbReference>
<reference evidence="6 7" key="1">
    <citation type="journal article" date="2021" name="G3 (Bethesda)">
        <title>Improved contiguity of the threespine stickleback genome using long-read sequencing.</title>
        <authorList>
            <person name="Nath S."/>
            <person name="Shaw D.E."/>
            <person name="White M.A."/>
        </authorList>
    </citation>
    <scope>NUCLEOTIDE SEQUENCE [LARGE SCALE GENOMIC DNA]</scope>
    <source>
        <strain evidence="6 7">Lake Benthic</strain>
    </source>
</reference>
<dbReference type="GeneTree" id="ENSGT00950000183160"/>
<organism evidence="6 7">
    <name type="scientific">Gasterosteus aculeatus aculeatus</name>
    <name type="common">three-spined stickleback</name>
    <dbReference type="NCBI Taxonomy" id="481459"/>
    <lineage>
        <taxon>Eukaryota</taxon>
        <taxon>Metazoa</taxon>
        <taxon>Chordata</taxon>
        <taxon>Craniata</taxon>
        <taxon>Vertebrata</taxon>
        <taxon>Euteleostomi</taxon>
        <taxon>Actinopterygii</taxon>
        <taxon>Neopterygii</taxon>
        <taxon>Teleostei</taxon>
        <taxon>Neoteleostei</taxon>
        <taxon>Acanthomorphata</taxon>
        <taxon>Eupercaria</taxon>
        <taxon>Perciformes</taxon>
        <taxon>Cottioidei</taxon>
        <taxon>Gasterosteales</taxon>
        <taxon>Gasterosteidae</taxon>
        <taxon>Gasterosteus</taxon>
    </lineage>
</organism>
<feature type="region of interest" description="Disordered" evidence="4">
    <location>
        <begin position="22"/>
        <end position="70"/>
    </location>
</feature>
<evidence type="ECO:0000256" key="2">
    <source>
        <dbReference type="ARBA" id="ARBA00022694"/>
    </source>
</evidence>
<keyword evidence="3" id="KW-0413">Isomerase</keyword>
<dbReference type="InterPro" id="IPR020103">
    <property type="entry name" value="PsdUridine_synth_cat_dom_sf"/>
</dbReference>
<dbReference type="InterPro" id="IPR020094">
    <property type="entry name" value="TruA/RsuA/RluB/E/F_N"/>
</dbReference>
<dbReference type="SUPFAM" id="SSF55120">
    <property type="entry name" value="Pseudouridine synthase"/>
    <property type="match status" value="2"/>
</dbReference>